<gene>
    <name evidence="3" type="ORF">CMUS01_15350</name>
</gene>
<dbReference type="PANTHER" id="PTHR34598">
    <property type="entry name" value="BLL6449 PROTEIN"/>
    <property type="match status" value="1"/>
</dbReference>
<dbReference type="PANTHER" id="PTHR34598:SF3">
    <property type="entry name" value="OXIDOREDUCTASE AN1597"/>
    <property type="match status" value="1"/>
</dbReference>
<feature type="region of interest" description="Disordered" evidence="2">
    <location>
        <begin position="1"/>
        <end position="22"/>
    </location>
</feature>
<comment type="similarity">
    <text evidence="1">Belongs to the asaB hydroxylase/desaturase family.</text>
</comment>
<dbReference type="OrthoDB" id="412788at2759"/>
<dbReference type="GO" id="GO:0016491">
    <property type="term" value="F:oxidoreductase activity"/>
    <property type="evidence" value="ECO:0007669"/>
    <property type="project" value="InterPro"/>
</dbReference>
<dbReference type="NCBIfam" id="NF041278">
    <property type="entry name" value="CmcJ_NvfI_EfuI"/>
    <property type="match status" value="1"/>
</dbReference>
<evidence type="ECO:0000313" key="3">
    <source>
        <dbReference type="EMBL" id="KAF6802438.1"/>
    </source>
</evidence>
<evidence type="ECO:0000256" key="1">
    <source>
        <dbReference type="ARBA" id="ARBA00023604"/>
    </source>
</evidence>
<evidence type="ECO:0000256" key="2">
    <source>
        <dbReference type="SAM" id="MobiDB-lite"/>
    </source>
</evidence>
<comment type="caution">
    <text evidence="3">The sequence shown here is derived from an EMBL/GenBank/DDBJ whole genome shotgun (WGS) entry which is preliminary data.</text>
</comment>
<protein>
    <submittedName>
        <fullName evidence="3">7alpha-cephem-methoxylase p8 chain related protein</fullName>
    </submittedName>
</protein>
<dbReference type="Proteomes" id="UP000639643">
    <property type="component" value="Unassembled WGS sequence"/>
</dbReference>
<dbReference type="AlphaFoldDB" id="A0A8H6IXH5"/>
<proteinExistence type="inferred from homology"/>
<keyword evidence="4" id="KW-1185">Reference proteome</keyword>
<dbReference type="EMBL" id="WIGM01001268">
    <property type="protein sequence ID" value="KAF6802438.1"/>
    <property type="molecule type" value="Genomic_DNA"/>
</dbReference>
<feature type="compositionally biased region" description="Basic and acidic residues" evidence="2">
    <location>
        <begin position="13"/>
        <end position="22"/>
    </location>
</feature>
<evidence type="ECO:0000313" key="4">
    <source>
        <dbReference type="Proteomes" id="UP000639643"/>
    </source>
</evidence>
<reference evidence="3" key="1">
    <citation type="journal article" date="2020" name="Phytopathology">
        <title>Genome Sequence Resources of Colletotrichum truncatum, C. plurivorum, C. musicola, and C. sojae: Four Species Pathogenic to Soybean (Glycine max).</title>
        <authorList>
            <person name="Rogerio F."/>
            <person name="Boufleur T.R."/>
            <person name="Ciampi-Guillardi M."/>
            <person name="Sukno S.A."/>
            <person name="Thon M.R."/>
            <person name="Massola Junior N.S."/>
            <person name="Baroncelli R."/>
        </authorList>
    </citation>
    <scope>NUCLEOTIDE SEQUENCE</scope>
    <source>
        <strain evidence="3">LFN0074</strain>
    </source>
</reference>
<dbReference type="InterPro" id="IPR044053">
    <property type="entry name" value="AsaB-like"/>
</dbReference>
<name>A0A8H6IXH5_9PEZI</name>
<sequence>MTAVLEQNTFIGRENERPEEQKEGIHDVITSFSYLDTSIPGYNDPITFPKDPKDRENLLDIPGNRKTLVVQPATVTDVTRDMRAYTLDTHGFHFVKHTTQCQKNAFLDEDDIRPQYYPEVEQLLKHVTGATFVHFFDYAARGPVGGNSEDPTMNGPVKSVHCDQSYDGARKVVMSRIDDKEFAEEIVANRRFQIINVSRLCAMTKLTLPIPIARRSQVWRPLKPVFKDPFAVTDARSVPESDLVGLPVLAGDYMDESWAARPNHAHRWYYTFAQQPDEVLIFKCFDSVNDGKTARRVLHSAFTDPAQEHMAPRESFEVRAVVVY</sequence>
<feature type="compositionally biased region" description="Polar residues" evidence="2">
    <location>
        <begin position="1"/>
        <end position="10"/>
    </location>
</feature>
<accession>A0A8H6IXH5</accession>
<organism evidence="3 4">
    <name type="scientific">Colletotrichum musicola</name>
    <dbReference type="NCBI Taxonomy" id="2175873"/>
    <lineage>
        <taxon>Eukaryota</taxon>
        <taxon>Fungi</taxon>
        <taxon>Dikarya</taxon>
        <taxon>Ascomycota</taxon>
        <taxon>Pezizomycotina</taxon>
        <taxon>Sordariomycetes</taxon>
        <taxon>Hypocreomycetidae</taxon>
        <taxon>Glomerellales</taxon>
        <taxon>Glomerellaceae</taxon>
        <taxon>Colletotrichum</taxon>
        <taxon>Colletotrichum orchidearum species complex</taxon>
    </lineage>
</organism>